<reference evidence="1 2" key="1">
    <citation type="submission" date="2019-06" db="EMBL/GenBank/DDBJ databases">
        <title>Sorghum-associated microbial communities from plants grown in Nebraska, USA.</title>
        <authorList>
            <person name="Schachtman D."/>
        </authorList>
    </citation>
    <scope>NUCLEOTIDE SEQUENCE [LARGE SCALE GENOMIC DNA]</scope>
    <source>
        <strain evidence="1 2">T529</strain>
    </source>
</reference>
<evidence type="ECO:0000313" key="1">
    <source>
        <dbReference type="EMBL" id="TWD77196.1"/>
    </source>
</evidence>
<comment type="caution">
    <text evidence="1">The sequence shown here is derived from an EMBL/GenBank/DDBJ whole genome shotgun (WGS) entry which is preliminary data.</text>
</comment>
<dbReference type="Proteomes" id="UP000319722">
    <property type="component" value="Unassembled WGS sequence"/>
</dbReference>
<sequence length="163" mass="17457">MRRPDLLLRMAARRGEPGASLEIARRYFLGGDSFPKNIELGLAYLQQEPLRESTAAVELVGELVPLETLLAQGDRGVLERAAARRLRAPMAKLGFWQVLCASDRADGIGWLIRAGVLAGDHPFASVFASSDLATLLAAQVSRSCSTHASCCVSLSSALLHASI</sequence>
<organism evidence="1 2">
    <name type="scientific">Variovorax beijingensis</name>
    <dbReference type="NCBI Taxonomy" id="2496117"/>
    <lineage>
        <taxon>Bacteria</taxon>
        <taxon>Pseudomonadati</taxon>
        <taxon>Pseudomonadota</taxon>
        <taxon>Betaproteobacteria</taxon>
        <taxon>Burkholderiales</taxon>
        <taxon>Comamonadaceae</taxon>
        <taxon>Variovorax</taxon>
    </lineage>
</organism>
<gene>
    <name evidence="1" type="ORF">FB547_110158</name>
</gene>
<evidence type="ECO:0008006" key="3">
    <source>
        <dbReference type="Google" id="ProtNLM"/>
    </source>
</evidence>
<accession>A0A561BE69</accession>
<protein>
    <recommendedName>
        <fullName evidence="3">Sel1 repeat family protein</fullName>
    </recommendedName>
</protein>
<name>A0A561BE69_9BURK</name>
<evidence type="ECO:0000313" key="2">
    <source>
        <dbReference type="Proteomes" id="UP000319722"/>
    </source>
</evidence>
<proteinExistence type="predicted"/>
<dbReference type="AlphaFoldDB" id="A0A561BE69"/>
<dbReference type="EMBL" id="VIVL01000010">
    <property type="protein sequence ID" value="TWD77196.1"/>
    <property type="molecule type" value="Genomic_DNA"/>
</dbReference>